<gene>
    <name evidence="17" type="ORF">IB75_10980</name>
</gene>
<dbReference type="NCBIfam" id="TIGR00873">
    <property type="entry name" value="gnd"/>
    <property type="match status" value="1"/>
</dbReference>
<dbReference type="SUPFAM" id="SSF51735">
    <property type="entry name" value="NAD(P)-binding Rossmann-fold domains"/>
    <property type="match status" value="1"/>
</dbReference>
<evidence type="ECO:0000256" key="1">
    <source>
        <dbReference type="ARBA" id="ARBA00002526"/>
    </source>
</evidence>
<evidence type="ECO:0000256" key="15">
    <source>
        <dbReference type="RuleBase" id="RU000485"/>
    </source>
</evidence>
<evidence type="ECO:0000256" key="2">
    <source>
        <dbReference type="ARBA" id="ARBA00004874"/>
    </source>
</evidence>
<comment type="caution">
    <text evidence="17">The sequence shown here is derived from an EMBL/GenBank/DDBJ whole genome shotgun (WGS) entry which is preliminary data.</text>
</comment>
<dbReference type="Proteomes" id="UP000028839">
    <property type="component" value="Unassembled WGS sequence"/>
</dbReference>
<evidence type="ECO:0000256" key="9">
    <source>
        <dbReference type="ARBA" id="ARBA00023064"/>
    </source>
</evidence>
<feature type="binding site" description="in other chain" evidence="14">
    <location>
        <position position="271"/>
    </location>
    <ligand>
        <name>substrate</name>
        <note>ligand shared between dimeric partners</note>
    </ligand>
</feature>
<evidence type="ECO:0000256" key="5">
    <source>
        <dbReference type="ARBA" id="ARBA00013011"/>
    </source>
</evidence>
<feature type="domain" description="6-phosphogluconate dehydrogenase C-terminal" evidence="16">
    <location>
        <begin position="189"/>
        <end position="478"/>
    </location>
</feature>
<accession>A0A0E2Z654</accession>
<keyword evidence="7 12" id="KW-0521">NADP</keyword>
<dbReference type="OrthoDB" id="9804542at2"/>
<dbReference type="FunFam" id="1.10.1040.10:FF:000032">
    <property type="entry name" value="6-phosphogluconate dehydrogenase, decarboxylating"/>
    <property type="match status" value="1"/>
</dbReference>
<organism evidence="17 18">
    <name type="scientific">Nitrosococcus oceani C-27</name>
    <dbReference type="NCBI Taxonomy" id="314279"/>
    <lineage>
        <taxon>Bacteria</taxon>
        <taxon>Pseudomonadati</taxon>
        <taxon>Pseudomonadota</taxon>
        <taxon>Gammaproteobacteria</taxon>
        <taxon>Chromatiales</taxon>
        <taxon>Chromatiaceae</taxon>
        <taxon>Nitrosococcus</taxon>
    </lineage>
</organism>
<dbReference type="AlphaFoldDB" id="A0A0E2Z654"/>
<comment type="subunit">
    <text evidence="4 12">Homodimer.</text>
</comment>
<dbReference type="SUPFAM" id="SSF48179">
    <property type="entry name" value="6-phosphogluconate dehydrogenase C-terminal domain-like"/>
    <property type="match status" value="1"/>
</dbReference>
<keyword evidence="9 15" id="KW-0311">Gluconate utilization</keyword>
<dbReference type="GO" id="GO:0004616">
    <property type="term" value="F:phosphogluconate dehydrogenase (decarboxylating) activity"/>
    <property type="evidence" value="ECO:0007669"/>
    <property type="project" value="UniProtKB-EC"/>
</dbReference>
<dbReference type="FunFam" id="1.20.5.320:FF:000001">
    <property type="entry name" value="6-phosphogluconate dehydrogenase, decarboxylating"/>
    <property type="match status" value="1"/>
</dbReference>
<dbReference type="HOGENOM" id="CLU_024540_4_2_6"/>
<dbReference type="InterPro" id="IPR036291">
    <property type="entry name" value="NAD(P)-bd_dom_sf"/>
</dbReference>
<evidence type="ECO:0000256" key="10">
    <source>
        <dbReference type="ARBA" id="ARBA00023126"/>
    </source>
</evidence>
<evidence type="ECO:0000256" key="3">
    <source>
        <dbReference type="ARBA" id="ARBA00008419"/>
    </source>
</evidence>
<comment type="pathway">
    <text evidence="2 12 15">Carbohydrate degradation; pentose phosphate pathway; D-ribulose 5-phosphate from D-glucose 6-phosphate (oxidative stage): step 3/3.</text>
</comment>
<evidence type="ECO:0000256" key="14">
    <source>
        <dbReference type="PIRSR" id="PIRSR000109-2"/>
    </source>
</evidence>
<dbReference type="InterPro" id="IPR006113">
    <property type="entry name" value="6PGDH_Gnd/GntZ"/>
</dbReference>
<dbReference type="Gene3D" id="3.40.50.720">
    <property type="entry name" value="NAD(P)-binding Rossmann-like Domain"/>
    <property type="match status" value="1"/>
</dbReference>
<evidence type="ECO:0000256" key="8">
    <source>
        <dbReference type="ARBA" id="ARBA00023002"/>
    </source>
</evidence>
<dbReference type="InterPro" id="IPR013328">
    <property type="entry name" value="6PGD_dom2"/>
</dbReference>
<dbReference type="GO" id="GO:0019521">
    <property type="term" value="P:D-gluconate metabolic process"/>
    <property type="evidence" value="ECO:0007669"/>
    <property type="project" value="UniProtKB-KW"/>
</dbReference>
<dbReference type="NCBIfam" id="NF006765">
    <property type="entry name" value="PRK09287.1"/>
    <property type="match status" value="1"/>
</dbReference>
<protein>
    <recommendedName>
        <fullName evidence="6 12">6-phosphogluconate dehydrogenase, decarboxylating</fullName>
        <ecNumber evidence="5 12">1.1.1.44</ecNumber>
    </recommendedName>
</protein>
<dbReference type="InterPro" id="IPR006183">
    <property type="entry name" value="Pgluconate_DH"/>
</dbReference>
<feature type="binding site" description="in other chain" evidence="14">
    <location>
        <position position="298"/>
    </location>
    <ligand>
        <name>substrate</name>
        <note>ligand shared between dimeric partners</note>
    </ligand>
</feature>
<dbReference type="PIRSF" id="PIRSF000109">
    <property type="entry name" value="6PGD"/>
    <property type="match status" value="1"/>
</dbReference>
<dbReference type="PANTHER" id="PTHR11811">
    <property type="entry name" value="6-PHOSPHOGLUCONATE DEHYDROGENASE"/>
    <property type="match status" value="1"/>
</dbReference>
<feature type="binding site" description="in other chain" evidence="14">
    <location>
        <begin position="139"/>
        <end position="141"/>
    </location>
    <ligand>
        <name>substrate</name>
        <note>ligand shared between dimeric partners</note>
    </ligand>
</feature>
<evidence type="ECO:0000256" key="11">
    <source>
        <dbReference type="ARBA" id="ARBA00048640"/>
    </source>
</evidence>
<dbReference type="Pfam" id="PF00393">
    <property type="entry name" value="6PGD"/>
    <property type="match status" value="1"/>
</dbReference>
<evidence type="ECO:0000313" key="18">
    <source>
        <dbReference type="Proteomes" id="UP000028839"/>
    </source>
</evidence>
<evidence type="ECO:0000313" key="17">
    <source>
        <dbReference type="EMBL" id="KFI19045.1"/>
    </source>
</evidence>
<feature type="active site" description="Proton donor" evidence="13">
    <location>
        <position position="200"/>
    </location>
</feature>
<dbReference type="PROSITE" id="PS00461">
    <property type="entry name" value="6PGD"/>
    <property type="match status" value="1"/>
</dbReference>
<dbReference type="GO" id="GO:0006098">
    <property type="term" value="P:pentose-phosphate shunt"/>
    <property type="evidence" value="ECO:0007669"/>
    <property type="project" value="UniProtKB-UniPathway"/>
</dbReference>
<feature type="binding site" description="in other chain" evidence="14">
    <location>
        <position position="201"/>
    </location>
    <ligand>
        <name>substrate</name>
        <note>ligand shared between dimeric partners</note>
    </ligand>
</feature>
<proteinExistence type="inferred from homology"/>
<dbReference type="InterPro" id="IPR006114">
    <property type="entry name" value="6PGDH_C"/>
</dbReference>
<keyword evidence="8 12" id="KW-0560">Oxidoreductase</keyword>
<dbReference type="InterPro" id="IPR006184">
    <property type="entry name" value="6PGdom_BS"/>
</dbReference>
<feature type="binding site" evidence="14">
    <location>
        <position position="462"/>
    </location>
    <ligand>
        <name>substrate</name>
        <note>ligand shared between dimeric partners</note>
    </ligand>
</feature>
<comment type="catalytic activity">
    <reaction evidence="11 12 15">
        <text>6-phospho-D-gluconate + NADP(+) = D-ribulose 5-phosphate + CO2 + NADPH</text>
        <dbReference type="Rhea" id="RHEA:10116"/>
        <dbReference type="ChEBI" id="CHEBI:16526"/>
        <dbReference type="ChEBI" id="CHEBI:57783"/>
        <dbReference type="ChEBI" id="CHEBI:58121"/>
        <dbReference type="ChEBI" id="CHEBI:58349"/>
        <dbReference type="ChEBI" id="CHEBI:58759"/>
        <dbReference type="EC" id="1.1.1.44"/>
    </reaction>
</comment>
<dbReference type="PRINTS" id="PR00076">
    <property type="entry name" value="6PGDHDRGNASE"/>
</dbReference>
<evidence type="ECO:0000256" key="7">
    <source>
        <dbReference type="ARBA" id="ARBA00022857"/>
    </source>
</evidence>
<feature type="binding site" description="in other chain" evidence="14">
    <location>
        <begin position="196"/>
        <end position="197"/>
    </location>
    <ligand>
        <name>substrate</name>
        <note>ligand shared between dimeric partners</note>
    </ligand>
</feature>
<feature type="binding site" description="in other chain" evidence="14">
    <location>
        <position position="113"/>
    </location>
    <ligand>
        <name>substrate</name>
        <note>ligand shared between dimeric partners</note>
    </ligand>
</feature>
<dbReference type="InterPro" id="IPR006115">
    <property type="entry name" value="6PGDH_NADP-bd"/>
</dbReference>
<evidence type="ECO:0000256" key="13">
    <source>
        <dbReference type="PIRSR" id="PIRSR000109-1"/>
    </source>
</evidence>
<dbReference type="Gene3D" id="1.20.5.320">
    <property type="entry name" value="6-Phosphogluconate Dehydrogenase, domain 3"/>
    <property type="match status" value="1"/>
</dbReference>
<feature type="binding site" evidence="14">
    <location>
        <position position="456"/>
    </location>
    <ligand>
        <name>substrate</name>
        <note>ligand shared between dimeric partners</note>
    </ligand>
</feature>
<dbReference type="UniPathway" id="UPA00115">
    <property type="reaction ID" value="UER00410"/>
</dbReference>
<dbReference type="InterPro" id="IPR008927">
    <property type="entry name" value="6-PGluconate_DH-like_C_sf"/>
</dbReference>
<evidence type="ECO:0000256" key="12">
    <source>
        <dbReference type="PIRNR" id="PIRNR000109"/>
    </source>
</evidence>
<dbReference type="EC" id="1.1.1.44" evidence="5 12"/>
<dbReference type="Gene3D" id="1.10.1040.10">
    <property type="entry name" value="N-(1-d-carboxylethyl)-l-norvaline Dehydrogenase, domain 2"/>
    <property type="match status" value="1"/>
</dbReference>
<dbReference type="GO" id="GO:0050661">
    <property type="term" value="F:NADP binding"/>
    <property type="evidence" value="ECO:0007669"/>
    <property type="project" value="InterPro"/>
</dbReference>
<feature type="active site" description="Proton acceptor" evidence="13">
    <location>
        <position position="193"/>
    </location>
</feature>
<comment type="function">
    <text evidence="1 12">Catalyzes the oxidative decarboxylation of 6-phosphogluconate to ribulose 5-phosphate and CO(2), with concomitant reduction of NADP to NADPH.</text>
</comment>
<dbReference type="EMBL" id="JPGN01000064">
    <property type="protein sequence ID" value="KFI19045.1"/>
    <property type="molecule type" value="Genomic_DNA"/>
</dbReference>
<dbReference type="SMART" id="SM01350">
    <property type="entry name" value="6PGD"/>
    <property type="match status" value="1"/>
</dbReference>
<dbReference type="Pfam" id="PF03446">
    <property type="entry name" value="NAD_binding_2"/>
    <property type="match status" value="1"/>
</dbReference>
<name>A0A0E2Z654_9GAMM</name>
<evidence type="ECO:0000259" key="16">
    <source>
        <dbReference type="SMART" id="SM01350"/>
    </source>
</evidence>
<evidence type="ECO:0000256" key="6">
    <source>
        <dbReference type="ARBA" id="ARBA00018193"/>
    </source>
</evidence>
<keyword evidence="10 12" id="KW-0570">Pentose shunt</keyword>
<sequence>MTHPQSPTSADIGIIGLGVMGANLGLNIAEQGFNVAGYDRNPEKGARLTQMAQKQLAEDAPMEAYHDIQPFIASLRQPRLILLLVPAGDPVDGVIQDLSPDLEQGTILIDGGNSHFRDTDRRIQTLAQQNVHFVGMGVSGGEAGARHGPSMMPGGDSTAWERLRPMLEAAAAKVGEEPCVDWLGRGSAGHYVKMVHNGIEYSLMQLISESYDLMYRGLGLSHEKMHPIYESWAQGPMGGFLLEITADILLQRDPLGEGYLLDNILDTAHQKGTGQWTSQESFTLQTPTPLIDIAVTQRVLSAIKAQRQQASQLLKGPSEMMPVHREAFLTQLGNALQMAMQLTYAQGMHLLQVANQHYDYHLSLETVTRIWRGGCIIRSQLLEQLRAVYQRDPSLINPILDTTYAATIAQNHADLREVVCAASYWGIPAPGLMTALSYYDSYRGAWLPANLLQAQRDYFGGHTFQRTDREGNFHVEWSKNK</sequence>
<evidence type="ECO:0000256" key="4">
    <source>
        <dbReference type="ARBA" id="ARBA00011738"/>
    </source>
</evidence>
<comment type="similarity">
    <text evidence="3 12 15">Belongs to the 6-phosphogluconate dehydrogenase family.</text>
</comment>
<reference evidence="17 18" key="1">
    <citation type="submission" date="2014-07" db="EMBL/GenBank/DDBJ databases">
        <title>Comparative analysis of Nitrosococcus oceani genome inventories of strains from Pacific and Atlantic gyres.</title>
        <authorList>
            <person name="Lim C.K."/>
            <person name="Wang L."/>
            <person name="Sayavedra-Soto L.A."/>
            <person name="Klotz M.G."/>
        </authorList>
    </citation>
    <scope>NUCLEOTIDE SEQUENCE [LARGE SCALE GENOMIC DNA]</scope>
    <source>
        <strain evidence="17 18">C-27</strain>
    </source>
</reference>